<dbReference type="PANTHER" id="PTHR13710">
    <property type="entry name" value="DNA HELICASE RECQ FAMILY MEMBER"/>
    <property type="match status" value="1"/>
</dbReference>
<dbReference type="PROSITE" id="PS51192">
    <property type="entry name" value="HELICASE_ATP_BIND_1"/>
    <property type="match status" value="1"/>
</dbReference>
<keyword evidence="12" id="KW-1185">Reference proteome</keyword>
<keyword evidence="1" id="KW-0547">Nucleotide-binding</keyword>
<evidence type="ECO:0000256" key="5">
    <source>
        <dbReference type="ARBA" id="ARBA00023125"/>
    </source>
</evidence>
<dbReference type="CDD" id="cd17920">
    <property type="entry name" value="DEXHc_RecQ"/>
    <property type="match status" value="1"/>
</dbReference>
<sequence length="485" mass="53904">MPKTWTKAELRQLLKRKYGFDQFRPGQLPVIQDLLAGQDVLAVLPTGTGKSLIYQFVGTVLPGIVVVVSPLISLMQDQVARLNYQGEKAVAALTSQVDYGARLRLLGQLNRLKFLFVSPEMLGQPAVLSALRATPISLLVIDEAHCISTWGPDFRPDYRDLGHLRHQLGDPRTLMLTATATEQVQHDIVSLLAVPTAHRVIYSVDRPNIYLSVAQLESEAAKRERLRQLLTTVTGPSIVYFSSKRQTELITDWLQTETTLRVAAYHAGLTAEDRYKVQQQFMAGDLDVICATSAFGMGINKGDIRMVIHYHLPTTLADYVQEIGRAGRDGQQAVAVILYVPGDENLVRNLNALTAATPSEIEQSYQRYQAQPNRTVDSEMERVLTAYWQRGATVAAVTTQFANRQLAKERELQSLLQYVTTKDCRRALLLAHFKEQAPQHTASCCQLPGEPLPVKALGLDRAQDVKLAPPSGWEPTLAKLFLPNS</sequence>
<evidence type="ECO:0000256" key="4">
    <source>
        <dbReference type="ARBA" id="ARBA00022840"/>
    </source>
</evidence>
<dbReference type="NCBIfam" id="TIGR00614">
    <property type="entry name" value="recQ_fam"/>
    <property type="match status" value="1"/>
</dbReference>
<keyword evidence="2 11" id="KW-0378">Hydrolase</keyword>
<evidence type="ECO:0000259" key="9">
    <source>
        <dbReference type="PROSITE" id="PS51192"/>
    </source>
</evidence>
<dbReference type="EMBL" id="JBHLZY010000016">
    <property type="protein sequence ID" value="MFB9769510.1"/>
    <property type="molecule type" value="Genomic_DNA"/>
</dbReference>
<evidence type="ECO:0000256" key="7">
    <source>
        <dbReference type="ARBA" id="ARBA00044550"/>
    </source>
</evidence>
<keyword evidence="4" id="KW-0067">ATP-binding</keyword>
<dbReference type="InterPro" id="IPR002464">
    <property type="entry name" value="DNA/RNA_helicase_DEAH_CS"/>
</dbReference>
<keyword evidence="8" id="KW-1133">Transmembrane helix</keyword>
<reference evidence="11 12" key="1">
    <citation type="submission" date="2024-09" db="EMBL/GenBank/DDBJ databases">
        <authorList>
            <person name="Sun Q."/>
            <person name="Mori K."/>
        </authorList>
    </citation>
    <scope>NUCLEOTIDE SEQUENCE [LARGE SCALE GENOMIC DNA]</scope>
    <source>
        <strain evidence="11 12">TBRC 4576</strain>
    </source>
</reference>
<name>A0ABV5WUK8_9LACO</name>
<evidence type="ECO:0000256" key="1">
    <source>
        <dbReference type="ARBA" id="ARBA00022741"/>
    </source>
</evidence>
<evidence type="ECO:0000256" key="8">
    <source>
        <dbReference type="SAM" id="Phobius"/>
    </source>
</evidence>
<organism evidence="11 12">
    <name type="scientific">Lactiplantibacillus modestisalitolerans</name>
    <dbReference type="NCBI Taxonomy" id="1457219"/>
    <lineage>
        <taxon>Bacteria</taxon>
        <taxon>Bacillati</taxon>
        <taxon>Bacillota</taxon>
        <taxon>Bacilli</taxon>
        <taxon>Lactobacillales</taxon>
        <taxon>Lactobacillaceae</taxon>
        <taxon>Lactiplantibacillus</taxon>
    </lineage>
</organism>
<comment type="caution">
    <text evidence="11">The sequence shown here is derived from an EMBL/GenBank/DDBJ whole genome shotgun (WGS) entry which is preliminary data.</text>
</comment>
<dbReference type="InterPro" id="IPR011545">
    <property type="entry name" value="DEAD/DEAH_box_helicase_dom"/>
</dbReference>
<keyword evidence="8" id="KW-0472">Membrane</keyword>
<dbReference type="InterPro" id="IPR014001">
    <property type="entry name" value="Helicase_ATP-bd"/>
</dbReference>
<dbReference type="InterPro" id="IPR004589">
    <property type="entry name" value="DNA_helicase_ATP-dep_RecQ"/>
</dbReference>
<dbReference type="GO" id="GO:0016787">
    <property type="term" value="F:hydrolase activity"/>
    <property type="evidence" value="ECO:0007669"/>
    <property type="project" value="UniProtKB-KW"/>
</dbReference>
<dbReference type="InterPro" id="IPR032284">
    <property type="entry name" value="RecQ_Zn-bd"/>
</dbReference>
<dbReference type="PANTHER" id="PTHR13710:SF84">
    <property type="entry name" value="ATP-DEPENDENT DNA HELICASE RECS-RELATED"/>
    <property type="match status" value="1"/>
</dbReference>
<evidence type="ECO:0000256" key="6">
    <source>
        <dbReference type="ARBA" id="ARBA00044535"/>
    </source>
</evidence>
<evidence type="ECO:0000259" key="10">
    <source>
        <dbReference type="PROSITE" id="PS51194"/>
    </source>
</evidence>
<dbReference type="SMART" id="SM00487">
    <property type="entry name" value="DEXDc"/>
    <property type="match status" value="1"/>
</dbReference>
<gene>
    <name evidence="11" type="ORF">ACFFLI_06485</name>
</gene>
<dbReference type="SUPFAM" id="SSF52540">
    <property type="entry name" value="P-loop containing nucleoside triphosphate hydrolases"/>
    <property type="match status" value="1"/>
</dbReference>
<dbReference type="Pfam" id="PF00271">
    <property type="entry name" value="Helicase_C"/>
    <property type="match status" value="1"/>
</dbReference>
<dbReference type="Pfam" id="PF16124">
    <property type="entry name" value="RecQ_Zn_bind"/>
    <property type="match status" value="1"/>
</dbReference>
<dbReference type="PROSITE" id="PS00690">
    <property type="entry name" value="DEAH_ATP_HELICASE"/>
    <property type="match status" value="1"/>
</dbReference>
<evidence type="ECO:0000313" key="12">
    <source>
        <dbReference type="Proteomes" id="UP001589691"/>
    </source>
</evidence>
<keyword evidence="3 11" id="KW-0347">Helicase</keyword>
<keyword evidence="8" id="KW-0812">Transmembrane</keyword>
<dbReference type="SMART" id="SM00490">
    <property type="entry name" value="HELICc"/>
    <property type="match status" value="1"/>
</dbReference>
<dbReference type="Gene3D" id="3.40.50.300">
    <property type="entry name" value="P-loop containing nucleotide triphosphate hydrolases"/>
    <property type="match status" value="2"/>
</dbReference>
<accession>A0ABV5WUK8</accession>
<evidence type="ECO:0000256" key="2">
    <source>
        <dbReference type="ARBA" id="ARBA00022801"/>
    </source>
</evidence>
<dbReference type="GO" id="GO:0003678">
    <property type="term" value="F:DNA helicase activity"/>
    <property type="evidence" value="ECO:0007669"/>
    <property type="project" value="UniProtKB-EC"/>
</dbReference>
<dbReference type="RefSeq" id="WP_137643386.1">
    <property type="nucleotide sequence ID" value="NZ_BJEA01000017.1"/>
</dbReference>
<proteinExistence type="predicted"/>
<dbReference type="Pfam" id="PF00270">
    <property type="entry name" value="DEAD"/>
    <property type="match status" value="1"/>
</dbReference>
<dbReference type="Proteomes" id="UP001589691">
    <property type="component" value="Unassembled WGS sequence"/>
</dbReference>
<dbReference type="InterPro" id="IPR027417">
    <property type="entry name" value="P-loop_NTPase"/>
</dbReference>
<evidence type="ECO:0000313" key="11">
    <source>
        <dbReference type="EMBL" id="MFB9769510.1"/>
    </source>
</evidence>
<feature type="domain" description="Helicase C-terminal" evidence="10">
    <location>
        <begin position="225"/>
        <end position="369"/>
    </location>
</feature>
<dbReference type="PROSITE" id="PS51194">
    <property type="entry name" value="HELICASE_CTER"/>
    <property type="match status" value="1"/>
</dbReference>
<dbReference type="InterPro" id="IPR001650">
    <property type="entry name" value="Helicase_C-like"/>
</dbReference>
<feature type="domain" description="Helicase ATP-binding" evidence="9">
    <location>
        <begin position="31"/>
        <end position="198"/>
    </location>
</feature>
<protein>
    <recommendedName>
        <fullName evidence="6">ATP-dependent DNA helicase RecQ</fullName>
    </recommendedName>
    <alternativeName>
        <fullName evidence="7">DNA 3'-5' helicase RecQ</fullName>
    </alternativeName>
</protein>
<evidence type="ECO:0000256" key="3">
    <source>
        <dbReference type="ARBA" id="ARBA00022806"/>
    </source>
</evidence>
<feature type="transmembrane region" description="Helical" evidence="8">
    <location>
        <begin position="52"/>
        <end position="74"/>
    </location>
</feature>
<keyword evidence="5" id="KW-0238">DNA-binding</keyword>